<dbReference type="Pfam" id="PF00752">
    <property type="entry name" value="XPG_N"/>
    <property type="match status" value="1"/>
</dbReference>
<dbReference type="Gene3D" id="1.10.150.20">
    <property type="entry name" value="5' to 3' exonuclease, C-terminal subdomain"/>
    <property type="match status" value="1"/>
</dbReference>
<keyword evidence="6" id="KW-0472">Membrane</keyword>
<keyword evidence="3" id="KW-0255">Endonuclease</keyword>
<dbReference type="EMBL" id="KX008963">
    <property type="protein sequence ID" value="AOM63454.1"/>
    <property type="molecule type" value="Genomic_DNA"/>
</dbReference>
<dbReference type="RefSeq" id="YP_009507520.1">
    <property type="nucleotide sequence ID" value="NC_038553.1"/>
</dbReference>
<dbReference type="GeneID" id="37618504"/>
<evidence type="ECO:0000256" key="4">
    <source>
        <dbReference type="ARBA" id="ARBA00022801"/>
    </source>
</evidence>
<name>A0A1C9C590_HAV01</name>
<evidence type="ECO:0000259" key="7">
    <source>
        <dbReference type="SMART" id="SM00484"/>
    </source>
</evidence>
<protein>
    <recommendedName>
        <fullName evidence="7">XPG-I domain-containing protein</fullName>
    </recommendedName>
</protein>
<dbReference type="KEGG" id="vg:37618504"/>
<feature type="domain" description="XPG-I" evidence="7">
    <location>
        <begin position="97"/>
        <end position="166"/>
    </location>
</feature>
<evidence type="ECO:0000256" key="5">
    <source>
        <dbReference type="ARBA" id="ARBA00022842"/>
    </source>
</evidence>
<dbReference type="PANTHER" id="PTHR11081:SF9">
    <property type="entry name" value="FLAP ENDONUCLEASE 1"/>
    <property type="match status" value="1"/>
</dbReference>
<dbReference type="Gene3D" id="3.40.50.1010">
    <property type="entry name" value="5'-nuclease"/>
    <property type="match status" value="1"/>
</dbReference>
<keyword evidence="6" id="KW-0812">Transmembrane</keyword>
<organism evidence="8 9">
    <name type="scientific">Heterosigma akashiwo virus 01</name>
    <name type="common">HaV01</name>
    <dbReference type="NCBI Taxonomy" id="97195"/>
    <lineage>
        <taxon>Viruses</taxon>
        <taxon>Varidnaviria</taxon>
        <taxon>Bamfordvirae</taxon>
        <taxon>Nucleocytoviricota</taxon>
        <taxon>Megaviricetes</taxon>
        <taxon>Algavirales</taxon>
        <taxon>Phycodnaviridae</taxon>
        <taxon>Raphidovirus</taxon>
        <taxon>Raphidovirus japonicum</taxon>
    </lineage>
</organism>
<dbReference type="InterPro" id="IPR006085">
    <property type="entry name" value="XPG_DNA_repair_N"/>
</dbReference>
<dbReference type="SUPFAM" id="SSF88723">
    <property type="entry name" value="PIN domain-like"/>
    <property type="match status" value="1"/>
</dbReference>
<evidence type="ECO:0000256" key="1">
    <source>
        <dbReference type="ARBA" id="ARBA00022722"/>
    </source>
</evidence>
<accession>A0A1C9C590</accession>
<proteinExistence type="predicted"/>
<organismHost>
    <name type="scientific">Heterosigma akashiwo</name>
    <name type="common">Chromophytic alga</name>
    <name type="synonym">Heterosigma carterae</name>
    <dbReference type="NCBI Taxonomy" id="2829"/>
</organismHost>
<evidence type="ECO:0000256" key="2">
    <source>
        <dbReference type="ARBA" id="ARBA00022723"/>
    </source>
</evidence>
<keyword evidence="4" id="KW-0378">Hydrolase</keyword>
<evidence type="ECO:0000313" key="9">
    <source>
        <dbReference type="Proteomes" id="UP000232488"/>
    </source>
</evidence>
<dbReference type="Proteomes" id="UP000232488">
    <property type="component" value="Segment"/>
</dbReference>
<dbReference type="InterPro" id="IPR036279">
    <property type="entry name" value="5-3_exonuclease_C_sf"/>
</dbReference>
<keyword evidence="6" id="KW-1133">Transmembrane helix</keyword>
<dbReference type="Pfam" id="PF00867">
    <property type="entry name" value="XPG_I"/>
    <property type="match status" value="1"/>
</dbReference>
<dbReference type="SMART" id="SM00484">
    <property type="entry name" value="XPGI"/>
    <property type="match status" value="1"/>
</dbReference>
<gene>
    <name evidence="8" type="primary">HaV53_ORF123</name>
</gene>
<dbReference type="GO" id="GO:0046872">
    <property type="term" value="F:metal ion binding"/>
    <property type="evidence" value="ECO:0007669"/>
    <property type="project" value="UniProtKB-KW"/>
</dbReference>
<evidence type="ECO:0000256" key="3">
    <source>
        <dbReference type="ARBA" id="ARBA00022759"/>
    </source>
</evidence>
<dbReference type="PRINTS" id="PR00853">
    <property type="entry name" value="XPGRADSUPER"/>
</dbReference>
<dbReference type="InterPro" id="IPR029060">
    <property type="entry name" value="PIN-like_dom_sf"/>
</dbReference>
<dbReference type="PANTHER" id="PTHR11081">
    <property type="entry name" value="FLAP ENDONUCLEASE FAMILY MEMBER"/>
    <property type="match status" value="1"/>
</dbReference>
<keyword evidence="5" id="KW-0460">Magnesium</keyword>
<feature type="transmembrane region" description="Helical" evidence="6">
    <location>
        <begin position="6"/>
        <end position="31"/>
    </location>
</feature>
<evidence type="ECO:0000256" key="6">
    <source>
        <dbReference type="SAM" id="Phobius"/>
    </source>
</evidence>
<dbReference type="SUPFAM" id="SSF47807">
    <property type="entry name" value="5' to 3' exonuclease, C-terminal subdomain"/>
    <property type="match status" value="1"/>
</dbReference>
<dbReference type="InterPro" id="IPR006086">
    <property type="entry name" value="XPG-I_dom"/>
</dbReference>
<keyword evidence="9" id="KW-1185">Reference proteome</keyword>
<sequence length="289" mass="34422">MYPDDMVSFVLCFVYKVISLLSNGILPVFIFDGKPPLEKNRVIKKRFINRKQIKERLQRLQGIPFKDKKTREQINRLQKQNFVVTRKHRESVQEILTVIGIPWFKAPGEAEEFCASLQKRKLIDYTVSDDTDTFVFGCNKVIRLIKNSNTFVNEIDLNVILRKFGLTHQQFVDFCILSGCDYSESSNGINIKMCYNLMKKYGNIEDCIDELKKKYSFPENFNYVRIREIYNNETEYDFEEIKSKIMLNEFNERHFIDILYNTYNLPMIEIKKFILKTKCANRDFFIYTK</sequence>
<evidence type="ECO:0000313" key="8">
    <source>
        <dbReference type="EMBL" id="AOM63454.1"/>
    </source>
</evidence>
<keyword evidence="2" id="KW-0479">Metal-binding</keyword>
<reference evidence="8 9" key="1">
    <citation type="submission" date="2016-03" db="EMBL/GenBank/DDBJ databases">
        <title>Genome sequences of a Phycodnavirus, Heterosigma akashiwo virus strain 53.</title>
        <authorList>
            <person name="Ueki S."/>
            <person name="Ogura Y."/>
            <person name="Hayashi T."/>
        </authorList>
    </citation>
    <scope>NUCLEOTIDE SEQUENCE [LARGE SCALE GENOMIC DNA]</scope>
    <source>
        <strain evidence="8">HaV53</strain>
    </source>
</reference>
<dbReference type="OrthoDB" id="11355at10239"/>
<dbReference type="InterPro" id="IPR006084">
    <property type="entry name" value="XPG/Rad2"/>
</dbReference>
<dbReference type="GO" id="GO:0017108">
    <property type="term" value="F:5'-flap endonuclease activity"/>
    <property type="evidence" value="ECO:0007669"/>
    <property type="project" value="TreeGrafter"/>
</dbReference>
<keyword evidence="1" id="KW-0540">Nuclease</keyword>